<keyword evidence="2 4" id="KW-0032">Aminotransferase</keyword>
<evidence type="ECO:0000313" key="7">
    <source>
        <dbReference type="Proteomes" id="UP000184212"/>
    </source>
</evidence>
<dbReference type="CDD" id="cd00609">
    <property type="entry name" value="AAT_like"/>
    <property type="match status" value="1"/>
</dbReference>
<dbReference type="PROSITE" id="PS00105">
    <property type="entry name" value="AA_TRANSFER_CLASS_1"/>
    <property type="match status" value="1"/>
</dbReference>
<dbReference type="InterPro" id="IPR004839">
    <property type="entry name" value="Aminotransferase_I/II_large"/>
</dbReference>
<dbReference type="GO" id="GO:0008483">
    <property type="term" value="F:transaminase activity"/>
    <property type="evidence" value="ECO:0007669"/>
    <property type="project" value="UniProtKB-KW"/>
</dbReference>
<dbReference type="EC" id="2.6.1.-" evidence="4"/>
<dbReference type="InterPro" id="IPR015422">
    <property type="entry name" value="PyrdxlP-dep_Trfase_small"/>
</dbReference>
<evidence type="ECO:0000259" key="5">
    <source>
        <dbReference type="Pfam" id="PF00155"/>
    </source>
</evidence>
<reference evidence="6 7" key="1">
    <citation type="submission" date="2016-11" db="EMBL/GenBank/DDBJ databases">
        <authorList>
            <person name="Jaros S."/>
            <person name="Januszkiewicz K."/>
            <person name="Wedrychowicz H."/>
        </authorList>
    </citation>
    <scope>NUCLEOTIDE SEQUENCE [LARGE SCALE GENOMIC DNA]</scope>
    <source>
        <strain evidence="6 7">DSM 24574</strain>
    </source>
</reference>
<dbReference type="STRING" id="947013.SAMN04488109_2186"/>
<dbReference type="InterPro" id="IPR050881">
    <property type="entry name" value="LL-DAP_aminotransferase"/>
</dbReference>
<proteinExistence type="inferred from homology"/>
<dbReference type="AlphaFoldDB" id="A0A1M5N9X3"/>
<evidence type="ECO:0000256" key="3">
    <source>
        <dbReference type="ARBA" id="ARBA00022679"/>
    </source>
</evidence>
<keyword evidence="7" id="KW-1185">Reference proteome</keyword>
<name>A0A1M5N9X3_9BACT</name>
<dbReference type="InterPro" id="IPR015421">
    <property type="entry name" value="PyrdxlP-dep_Trfase_major"/>
</dbReference>
<dbReference type="Pfam" id="PF00155">
    <property type="entry name" value="Aminotran_1_2"/>
    <property type="match status" value="1"/>
</dbReference>
<dbReference type="SUPFAM" id="SSF53383">
    <property type="entry name" value="PLP-dependent transferases"/>
    <property type="match status" value="1"/>
</dbReference>
<accession>A0A1M5N9X3</accession>
<dbReference type="PANTHER" id="PTHR42832">
    <property type="entry name" value="AMINO ACID AMINOTRANSFERASE"/>
    <property type="match status" value="1"/>
</dbReference>
<dbReference type="RefSeq" id="WP_073133575.1">
    <property type="nucleotide sequence ID" value="NZ_FQWQ01000001.1"/>
</dbReference>
<gene>
    <name evidence="6" type="ORF">SAMN04488109_2186</name>
</gene>
<evidence type="ECO:0000313" key="6">
    <source>
        <dbReference type="EMBL" id="SHG86242.1"/>
    </source>
</evidence>
<dbReference type="Proteomes" id="UP000184212">
    <property type="component" value="Unassembled WGS sequence"/>
</dbReference>
<organism evidence="6 7">
    <name type="scientific">Chryseolinea serpens</name>
    <dbReference type="NCBI Taxonomy" id="947013"/>
    <lineage>
        <taxon>Bacteria</taxon>
        <taxon>Pseudomonadati</taxon>
        <taxon>Bacteroidota</taxon>
        <taxon>Cytophagia</taxon>
        <taxon>Cytophagales</taxon>
        <taxon>Fulvivirgaceae</taxon>
        <taxon>Chryseolinea</taxon>
    </lineage>
</organism>
<evidence type="ECO:0000256" key="4">
    <source>
        <dbReference type="RuleBase" id="RU000481"/>
    </source>
</evidence>
<dbReference type="PANTHER" id="PTHR42832:SF3">
    <property type="entry name" value="L-GLUTAMINE--4-(METHYLSULFANYL)-2-OXOBUTANOATE AMINOTRANSFERASE"/>
    <property type="match status" value="1"/>
</dbReference>
<dbReference type="OrthoDB" id="9802328at2"/>
<dbReference type="EMBL" id="FQWQ01000001">
    <property type="protein sequence ID" value="SHG86242.1"/>
    <property type="molecule type" value="Genomic_DNA"/>
</dbReference>
<keyword evidence="3 4" id="KW-0808">Transferase</keyword>
<protein>
    <recommendedName>
        <fullName evidence="4">Aminotransferase</fullName>
        <ecNumber evidence="4">2.6.1.-</ecNumber>
    </recommendedName>
</protein>
<evidence type="ECO:0000256" key="2">
    <source>
        <dbReference type="ARBA" id="ARBA00022576"/>
    </source>
</evidence>
<dbReference type="InterPro" id="IPR015424">
    <property type="entry name" value="PyrdxlP-dep_Trfase"/>
</dbReference>
<comment type="similarity">
    <text evidence="4">Belongs to the class-I pyridoxal-phosphate-dependent aminotransferase family.</text>
</comment>
<sequence length="399" mass="44295">MITTANRIAQVEEYYFSRKLAEVRGLDTPELRVINLGIGSPDQAPSASTIEALTVSAKNPANHGYQNYKGIPQLRNAIADFYKNTYQVSLNPETQILPLMGSKEGIMHIAMAFVNEGDEVLIPNPGYPTYSSVANLVGAKLSPYALREDSNWGIDMEALKKRDLSKVKIMWVNFPHMPTGRTASREELKELVDLARKNQFLIVNDNPYSLILNDEPMSILSIEGADEVALELNSLSKSHNMAGWRIGWVAGRKEYIEAVLKVKSNMDSGMFLGLQHAAVEALKNGAEWFTSLNAVYADRKRVAMQLLDLLGCSYSAKQSGLFVWAKAPDQIQDVEKWIDEILYGTKVFITPGFIFGEAGRRYIRISLCCTTTMLTEAVQRIQKFLGDKAAVSSKASVNA</sequence>
<dbReference type="Gene3D" id="3.90.1150.10">
    <property type="entry name" value="Aspartate Aminotransferase, domain 1"/>
    <property type="match status" value="1"/>
</dbReference>
<comment type="cofactor">
    <cofactor evidence="1 4">
        <name>pyridoxal 5'-phosphate</name>
        <dbReference type="ChEBI" id="CHEBI:597326"/>
    </cofactor>
</comment>
<dbReference type="GO" id="GO:0030170">
    <property type="term" value="F:pyridoxal phosphate binding"/>
    <property type="evidence" value="ECO:0007669"/>
    <property type="project" value="InterPro"/>
</dbReference>
<feature type="domain" description="Aminotransferase class I/classII large" evidence="5">
    <location>
        <begin position="33"/>
        <end position="381"/>
    </location>
</feature>
<dbReference type="Gene3D" id="3.40.640.10">
    <property type="entry name" value="Type I PLP-dependent aspartate aminotransferase-like (Major domain)"/>
    <property type="match status" value="1"/>
</dbReference>
<evidence type="ECO:0000256" key="1">
    <source>
        <dbReference type="ARBA" id="ARBA00001933"/>
    </source>
</evidence>
<dbReference type="InterPro" id="IPR004838">
    <property type="entry name" value="NHTrfase_class1_PyrdxlP-BS"/>
</dbReference>